<dbReference type="OrthoDB" id="983047at2"/>
<dbReference type="AlphaFoldDB" id="C8PT80"/>
<dbReference type="GO" id="GO:0015031">
    <property type="term" value="P:protein transport"/>
    <property type="evidence" value="ECO:0007669"/>
    <property type="project" value="UniProtKB-KW"/>
</dbReference>
<evidence type="ECO:0000313" key="5">
    <source>
        <dbReference type="EMBL" id="EEV19344.1"/>
    </source>
</evidence>
<dbReference type="Proteomes" id="UP000004509">
    <property type="component" value="Unassembled WGS sequence"/>
</dbReference>
<keyword evidence="2" id="KW-0813">Transport</keyword>
<organism evidence="5 6">
    <name type="scientific">Treponema vincentii ATCC 35580</name>
    <dbReference type="NCBI Taxonomy" id="596324"/>
    <lineage>
        <taxon>Bacteria</taxon>
        <taxon>Pseudomonadati</taxon>
        <taxon>Spirochaetota</taxon>
        <taxon>Spirochaetia</taxon>
        <taxon>Spirochaetales</taxon>
        <taxon>Treponemataceae</taxon>
        <taxon>Treponema</taxon>
    </lineage>
</organism>
<dbReference type="InterPro" id="IPR003708">
    <property type="entry name" value="SecB"/>
</dbReference>
<keyword evidence="3" id="KW-0653">Protein transport</keyword>
<dbReference type="eggNOG" id="COG1952">
    <property type="taxonomic scope" value="Bacteria"/>
</dbReference>
<dbReference type="Pfam" id="PF02556">
    <property type="entry name" value="SecB"/>
    <property type="match status" value="1"/>
</dbReference>
<evidence type="ECO:0008006" key="7">
    <source>
        <dbReference type="Google" id="ProtNLM"/>
    </source>
</evidence>
<comment type="similarity">
    <text evidence="1">Belongs to the SecB family.</text>
</comment>
<comment type="caution">
    <text evidence="5">The sequence shown here is derived from an EMBL/GenBank/DDBJ whole genome shotgun (WGS) entry which is preliminary data.</text>
</comment>
<gene>
    <name evidence="5" type="ORF">TREVI0001_0994</name>
</gene>
<dbReference type="Gene3D" id="3.10.420.10">
    <property type="entry name" value="SecB-like"/>
    <property type="match status" value="1"/>
</dbReference>
<dbReference type="InterPro" id="IPR035958">
    <property type="entry name" value="SecB-like_sf"/>
</dbReference>
<evidence type="ECO:0000256" key="2">
    <source>
        <dbReference type="ARBA" id="ARBA00022448"/>
    </source>
</evidence>
<dbReference type="EMBL" id="ACYH01000060">
    <property type="protein sequence ID" value="EEV19344.1"/>
    <property type="molecule type" value="Genomic_DNA"/>
</dbReference>
<evidence type="ECO:0000313" key="6">
    <source>
        <dbReference type="Proteomes" id="UP000004509"/>
    </source>
</evidence>
<dbReference type="GO" id="GO:0051082">
    <property type="term" value="F:unfolded protein binding"/>
    <property type="evidence" value="ECO:0007669"/>
    <property type="project" value="InterPro"/>
</dbReference>
<dbReference type="STRING" id="596324.TREVI0001_0994"/>
<dbReference type="SUPFAM" id="SSF54611">
    <property type="entry name" value="SecB-like"/>
    <property type="match status" value="1"/>
</dbReference>
<sequence length="155" mass="17342">MDDSSVKSGFQFDSYKLTNIEFSVEPSLLTLAGKQDDYEVQYAFSFRDASKYKNVADKVLYVTGIKVQVSIVSRKDRHEMANGLFEITGLFVGMGAFTQEQEDVLARIQGPTILFPYVRAVISQTLYNAGFAVPIMPLINVSAMAHDTKIKVIER</sequence>
<evidence type="ECO:0000256" key="3">
    <source>
        <dbReference type="ARBA" id="ARBA00022927"/>
    </source>
</evidence>
<keyword evidence="4" id="KW-0811">Translocation</keyword>
<protein>
    <recommendedName>
        <fullName evidence="7">Preprotein translocase, SecB subunit</fullName>
    </recommendedName>
</protein>
<name>C8PT80_9SPIR</name>
<evidence type="ECO:0000256" key="1">
    <source>
        <dbReference type="ARBA" id="ARBA00009990"/>
    </source>
</evidence>
<dbReference type="RefSeq" id="WP_006189887.1">
    <property type="nucleotide sequence ID" value="NZ_ACYH01000060.1"/>
</dbReference>
<reference evidence="5 6" key="1">
    <citation type="submission" date="2009-07" db="EMBL/GenBank/DDBJ databases">
        <authorList>
            <person name="Madupu R."/>
            <person name="Sebastian Y."/>
            <person name="Durkin A.S."/>
            <person name="Torralba M."/>
            <person name="Methe B."/>
            <person name="Sutton G.G."/>
            <person name="Strausberg R.L."/>
            <person name="Nelson K.E."/>
        </authorList>
    </citation>
    <scope>NUCLEOTIDE SEQUENCE [LARGE SCALE GENOMIC DNA]</scope>
    <source>
        <strain evidence="5 6">ATCC 35580</strain>
    </source>
</reference>
<dbReference type="GO" id="GO:0051262">
    <property type="term" value="P:protein tetramerization"/>
    <property type="evidence" value="ECO:0007669"/>
    <property type="project" value="InterPro"/>
</dbReference>
<proteinExistence type="inferred from homology"/>
<accession>C8PT80</accession>
<evidence type="ECO:0000256" key="4">
    <source>
        <dbReference type="ARBA" id="ARBA00023010"/>
    </source>
</evidence>